<evidence type="ECO:0000256" key="1">
    <source>
        <dbReference type="ARBA" id="ARBA00004651"/>
    </source>
</evidence>
<proteinExistence type="inferred from homology"/>
<dbReference type="PANTHER" id="PTHR30294">
    <property type="entry name" value="MEMBRANE COMPONENT OF ABC TRANSPORTER YHHJ-RELATED"/>
    <property type="match status" value="1"/>
</dbReference>
<evidence type="ECO:0000256" key="2">
    <source>
        <dbReference type="ARBA" id="ARBA00007783"/>
    </source>
</evidence>
<keyword evidence="4" id="KW-1003">Cell membrane</keyword>
<feature type="transmembrane region" description="Helical" evidence="8">
    <location>
        <begin position="160"/>
        <end position="180"/>
    </location>
</feature>
<dbReference type="GO" id="GO:0005886">
    <property type="term" value="C:plasma membrane"/>
    <property type="evidence" value="ECO:0007669"/>
    <property type="project" value="UniProtKB-SubCell"/>
</dbReference>
<dbReference type="GO" id="GO:0140359">
    <property type="term" value="F:ABC-type transporter activity"/>
    <property type="evidence" value="ECO:0007669"/>
    <property type="project" value="InterPro"/>
</dbReference>
<comment type="caution">
    <text evidence="10">The sequence shown here is derived from an EMBL/GenBank/DDBJ whole genome shotgun (WGS) entry which is preliminary data.</text>
</comment>
<organism evidence="10 11">
    <name type="scientific">Shouchella lehensis</name>
    <dbReference type="NCBI Taxonomy" id="300825"/>
    <lineage>
        <taxon>Bacteria</taxon>
        <taxon>Bacillati</taxon>
        <taxon>Bacillota</taxon>
        <taxon>Bacilli</taxon>
        <taxon>Bacillales</taxon>
        <taxon>Bacillaceae</taxon>
        <taxon>Shouchella</taxon>
    </lineage>
</organism>
<evidence type="ECO:0000256" key="7">
    <source>
        <dbReference type="ARBA" id="ARBA00023136"/>
    </source>
</evidence>
<feature type="transmembrane region" description="Helical" evidence="8">
    <location>
        <begin position="201"/>
        <end position="224"/>
    </location>
</feature>
<protein>
    <submittedName>
        <fullName evidence="10">ABC transporter permease</fullName>
    </submittedName>
</protein>
<keyword evidence="7 8" id="KW-0472">Membrane</keyword>
<evidence type="ECO:0000256" key="8">
    <source>
        <dbReference type="SAM" id="Phobius"/>
    </source>
</evidence>
<evidence type="ECO:0000256" key="4">
    <source>
        <dbReference type="ARBA" id="ARBA00022475"/>
    </source>
</evidence>
<comment type="subcellular location">
    <subcellularLocation>
        <location evidence="1">Cell membrane</location>
        <topology evidence="1">Multi-pass membrane protein</topology>
    </subcellularLocation>
</comment>
<dbReference type="RefSeq" id="WP_134259196.1">
    <property type="nucleotide sequence ID" value="NZ_LDIM01000005.1"/>
</dbReference>
<dbReference type="PANTHER" id="PTHR30294:SF38">
    <property type="entry name" value="TRANSPORT PERMEASE PROTEIN"/>
    <property type="match status" value="1"/>
</dbReference>
<evidence type="ECO:0000256" key="5">
    <source>
        <dbReference type="ARBA" id="ARBA00022692"/>
    </source>
</evidence>
<dbReference type="Proteomes" id="UP000298210">
    <property type="component" value="Unassembled WGS sequence"/>
</dbReference>
<accession>A0A4Y7WHG7</accession>
<feature type="domain" description="ABC transmembrane type-2" evidence="9">
    <location>
        <begin position="107"/>
        <end position="350"/>
    </location>
</feature>
<feature type="transmembrane region" description="Helical" evidence="8">
    <location>
        <begin position="325"/>
        <end position="347"/>
    </location>
</feature>
<keyword evidence="6 8" id="KW-1133">Transmembrane helix</keyword>
<gene>
    <name evidence="10" type="ORF">E2L03_11080</name>
</gene>
<keyword evidence="3" id="KW-0813">Transport</keyword>
<evidence type="ECO:0000256" key="6">
    <source>
        <dbReference type="ARBA" id="ARBA00022989"/>
    </source>
</evidence>
<evidence type="ECO:0000313" key="10">
    <source>
        <dbReference type="EMBL" id="TES47702.1"/>
    </source>
</evidence>
<evidence type="ECO:0000256" key="3">
    <source>
        <dbReference type="ARBA" id="ARBA00022448"/>
    </source>
</evidence>
<evidence type="ECO:0000259" key="9">
    <source>
        <dbReference type="PROSITE" id="PS51012"/>
    </source>
</evidence>
<feature type="transmembrane region" description="Helical" evidence="8">
    <location>
        <begin position="269"/>
        <end position="288"/>
    </location>
</feature>
<name>A0A4Y7WHG7_9BACI</name>
<comment type="similarity">
    <text evidence="2">Belongs to the ABC-2 integral membrane protein family.</text>
</comment>
<feature type="transmembrane region" description="Helical" evidence="8">
    <location>
        <begin position="17"/>
        <end position="37"/>
    </location>
</feature>
<dbReference type="EMBL" id="SNUX01000003">
    <property type="protein sequence ID" value="TES47702.1"/>
    <property type="molecule type" value="Genomic_DNA"/>
</dbReference>
<dbReference type="Pfam" id="PF12698">
    <property type="entry name" value="ABC2_membrane_3"/>
    <property type="match status" value="1"/>
</dbReference>
<dbReference type="AlphaFoldDB" id="A0A4Y7WHG7"/>
<keyword evidence="5 8" id="KW-0812">Transmembrane</keyword>
<sequence length="352" mass="39905">MTAIFYQYVREMKRSPFTVLLMIGMTVFFTLIISGAGSSQIHVMVYSDSLDENGVNEHVSLLNRNYEQYVFEGTSSQEANRLLRAQDVEAVVELEASSYVIHSAFENAPLMYMVQPVLESHYLQQYVEQEGTAKTNKEVFEFESQAMEEYTDVDEQLRSLFGFTLFFSFFTMGFTILTILESKEDGVWNRLILTSTTKTELYLANLLVACILTFAQITIVLVLFATVFNVDFYGGFWSLFLVIMPYLFATMAFGIFMSGIVTSSQQLTAVIPLFSTSFAMLGGVFWPLDIVDSKWMLALSYGSPLRYGLEMMAGATYDNWSIEEFLFPSAVLIFMGLAFTGIGIRLMERKSI</sequence>
<evidence type="ECO:0000313" key="11">
    <source>
        <dbReference type="Proteomes" id="UP000298210"/>
    </source>
</evidence>
<dbReference type="PROSITE" id="PS51012">
    <property type="entry name" value="ABC_TM2"/>
    <property type="match status" value="1"/>
</dbReference>
<dbReference type="InterPro" id="IPR051449">
    <property type="entry name" value="ABC-2_transporter_component"/>
</dbReference>
<reference evidence="10 11" key="1">
    <citation type="submission" date="2019-03" db="EMBL/GenBank/DDBJ databases">
        <authorList>
            <person name="Liu G."/>
        </authorList>
    </citation>
    <scope>NUCLEOTIDE SEQUENCE [LARGE SCALE GENOMIC DNA]</scope>
    <source>
        <strain evidence="10 11">DSM 19099</strain>
    </source>
</reference>
<feature type="transmembrane region" description="Helical" evidence="8">
    <location>
        <begin position="236"/>
        <end position="257"/>
    </location>
</feature>
<dbReference type="InterPro" id="IPR013525">
    <property type="entry name" value="ABC2_TM"/>
</dbReference>
<dbReference type="InterPro" id="IPR047817">
    <property type="entry name" value="ABC2_TM_bact-type"/>
</dbReference>